<comment type="caution">
    <text evidence="1">The sequence shown here is derived from an EMBL/GenBank/DDBJ whole genome shotgun (WGS) entry which is preliminary data.</text>
</comment>
<evidence type="ECO:0000313" key="2">
    <source>
        <dbReference type="Proteomes" id="UP001159405"/>
    </source>
</evidence>
<sequence length="167" mass="18012">MELCKCLFEARGESVCAESGGKLIKLSDCKSSIDDSLRKLNVLSHFQGQLLEYDLILNRSVICVSCFNLHKVKLEENDALMKQKGGKDNEQDDNPLVKCIASMKISAAVSSTPSVTPAAKAAEWTTGCRPSDCSSGEEDVSESVAESAISEFNAAMGKLNEVSTTRQ</sequence>
<feature type="non-terminal residue" evidence="1">
    <location>
        <position position="167"/>
    </location>
</feature>
<accession>A0ABN8NXM9</accession>
<evidence type="ECO:0000313" key="1">
    <source>
        <dbReference type="EMBL" id="CAH3124369.1"/>
    </source>
</evidence>
<organism evidence="1 2">
    <name type="scientific">Porites lobata</name>
    <dbReference type="NCBI Taxonomy" id="104759"/>
    <lineage>
        <taxon>Eukaryota</taxon>
        <taxon>Metazoa</taxon>
        <taxon>Cnidaria</taxon>
        <taxon>Anthozoa</taxon>
        <taxon>Hexacorallia</taxon>
        <taxon>Scleractinia</taxon>
        <taxon>Fungiina</taxon>
        <taxon>Poritidae</taxon>
        <taxon>Porites</taxon>
    </lineage>
</organism>
<keyword evidence="2" id="KW-1185">Reference proteome</keyword>
<name>A0ABN8NXM9_9CNID</name>
<proteinExistence type="predicted"/>
<gene>
    <name evidence="1" type="ORF">PLOB_00030543</name>
</gene>
<reference evidence="1 2" key="1">
    <citation type="submission" date="2022-05" db="EMBL/GenBank/DDBJ databases">
        <authorList>
            <consortium name="Genoscope - CEA"/>
            <person name="William W."/>
        </authorList>
    </citation>
    <scope>NUCLEOTIDE SEQUENCE [LARGE SCALE GENOMIC DNA]</scope>
</reference>
<dbReference type="EMBL" id="CALNXK010000039">
    <property type="protein sequence ID" value="CAH3124369.1"/>
    <property type="molecule type" value="Genomic_DNA"/>
</dbReference>
<dbReference type="Proteomes" id="UP001159405">
    <property type="component" value="Unassembled WGS sequence"/>
</dbReference>
<protein>
    <submittedName>
        <fullName evidence="1">Uncharacterized protein</fullName>
    </submittedName>
</protein>